<feature type="compositionally biased region" description="Low complexity" evidence="12">
    <location>
        <begin position="1602"/>
        <end position="1619"/>
    </location>
</feature>
<sequence length="1816" mass="207367">MDTFLNTKVERVESITVEDLKKDLRSEFFELTSDIQNSSAVLEKEHLQVYLRIRPFTSAETENGESQDCVTIQAPDTVLLKAPRTSLSARQSDKAVPQTAQRFQFSQVYGPETSQRDIFDGTVKGLVKDVLEGRNSLIFTYGVTNAGKTFTFIGPEEDPGILPRSLNLIFSSVEGRVYAQTTLKPHRCREYITLTEEQQNEEATSKRNLFRLLRENESHKSLTNQSSSRTTLEALGDADALVNEEGFSLDVGDHTKFSVWVSFCEIYNENIHDLLEPVPSSSVRRTVLRLAQDVKGNAFIKDLKWVQVNSAEEAFKVLKLGKKNQSISSTKLNQLSSRSHSIFSIRILRIDDSSSPRFQTVSELSLCDLAGSERCAKTQNKGDRLKEAGNINTSLLSLGKCINALRQSQQARQHVPFRESKLTHYLQSFFTGRGKACMIVNINQCASMYDETLNVLKFSAVAQKVVVLTHKSIPVVVKKSAREVSFIINNADRQKLRRSSMVRWDTSLEDVQESMDSDEEDDDEEEESMMEDTVQETEDEGKETVLLDKDAYEGQLRLLEELQELLQKERNTNLSLEAHVREEVTKEFTELFSQMQADYDDRLTKERELMEERCERRLEILKNLVRKSSSEDDDDAASEAKVSDEKPASLTGMIDSMYSDLAGIREDAEAAKSCLVISDPHMSTTLIDHKKKATELSEELSKTQTLLSVKSQELESLGCQLKDFEETKRRLDCQDQKVMDLMEMCDQKDQMISKLQISLDQHVEFTTKDKALIDSIKDELIQLKKNCTCSDQKVWGSRVENRKRRPEGEVQEQPPKKKGELEDCTIPEVNSQGGFDNSTLDVEGQLECLRVESRRKDEHIVDMKRQHQTLEFCIQDLKSELKEAEGCRDNVLKEKEHLTAEISALQKRGEEQQQKLSDLETQLSSMEARLVAAQKEYGAVKTELVSMETSKAESERACHSAQIRLAEQDNKLKEKTDLAEKLQQEVMQLTQNIKTSSLQQPGFQRCHDDLKALQKELSISQEECQKRGERVKVLEQQLKEQIEQEHELRRVITELQAEVKTLKEAIARQEEQANSHQMKSEAEEKAEKEAMLLAREEELKQKEAALSQKEKEEKLVGQQNSLKELQSSKDITENSTEINKNTTDGEANLAQKEAMLAEKETQLSQLERSLKEAQERLETQETQAVQEARRKEVERRRELLAVAEEAIAQKDADLKKREEEIQRLKEDVKTHSDKVKSLTLDLERRDDDMSDLKEKLSDSKKQIQQVQKEISSMRDIEKSLRQKLHDLEKVKAQLQSDVSSRDRTILQLKSEASSDSKADGHFQLYQKACKDLQAHERVIEDMRLALTEQEETQTQLDLELEAREDHINELTEELEKLRGLVLEPRNGREALPLSTSLSSDDITQAREELKKAQENLKLADEKHQADRNKWLEEKKALIQQAKETEERRYQDMRRYADDRERFASQQTEMESLSARLSTREQEMEAWRKERDVLVSALEVQLQKLLSSNAEKDKQIQALKSSNTLSPPERADVRVEELQGQLSERHAEILSLQEKLSALQDNQRERETSTHRDSSTQTLSAEECVLPRPLDSSTLKQCQIRGSVSSQDSSSSYPSVLDSSEISTEAGRRSRFPRPELEISFSPLQPDRFALKRQGEESAVTVKIARSARKRKSSEMEKDGVESENRRNLRSKNTPRLGVHEEECSPASDAKSLQNSQSSLRSKKEATFQKIGDFLQGSPTFLGSKAKKFMGLVSGRTPDSASGPSLSLKPKRSKRKLHRLEISSPLDIPAPIVGRDTDEKDSDHLIIKRRLRTRNFK</sequence>
<evidence type="ECO:0000256" key="12">
    <source>
        <dbReference type="SAM" id="MobiDB-lite"/>
    </source>
</evidence>
<keyword evidence="3" id="KW-0597">Phosphoprotein</keyword>
<dbReference type="InParanoid" id="A0A6J2WFW9"/>
<keyword evidence="8 10" id="KW-0505">Motor protein</keyword>
<dbReference type="Proteomes" id="UP000504632">
    <property type="component" value="Chromosome 10"/>
</dbReference>
<evidence type="ECO:0000259" key="13">
    <source>
        <dbReference type="PROSITE" id="PS50067"/>
    </source>
</evidence>
<dbReference type="GO" id="GO:0072686">
    <property type="term" value="C:mitotic spindle"/>
    <property type="evidence" value="ECO:0007669"/>
    <property type="project" value="TreeGrafter"/>
</dbReference>
<dbReference type="SUPFAM" id="SSF52540">
    <property type="entry name" value="P-loop containing nucleoside triphosphate hydrolases"/>
    <property type="match status" value="1"/>
</dbReference>
<name>A0A6J2WFW9_CHACN</name>
<feature type="coiled-coil region" evidence="11">
    <location>
        <begin position="1332"/>
        <end position="1489"/>
    </location>
</feature>
<dbReference type="Pfam" id="PF00225">
    <property type="entry name" value="Kinesin"/>
    <property type="match status" value="1"/>
</dbReference>
<evidence type="ECO:0000313" key="15">
    <source>
        <dbReference type="RefSeq" id="XP_030642662.1"/>
    </source>
</evidence>
<feature type="region of interest" description="Disordered" evidence="12">
    <location>
        <begin position="628"/>
        <end position="648"/>
    </location>
</feature>
<keyword evidence="2" id="KW-0963">Cytoplasm</keyword>
<dbReference type="CDD" id="cd21786">
    <property type="entry name" value="RBD_KIF20B"/>
    <property type="match status" value="1"/>
</dbReference>
<dbReference type="InterPro" id="IPR047149">
    <property type="entry name" value="KIF11-like"/>
</dbReference>
<dbReference type="Gene3D" id="3.40.850.10">
    <property type="entry name" value="Kinesin motor domain"/>
    <property type="match status" value="1"/>
</dbReference>
<evidence type="ECO:0000256" key="1">
    <source>
        <dbReference type="ARBA" id="ARBA00004186"/>
    </source>
</evidence>
<dbReference type="InterPro" id="IPR001752">
    <property type="entry name" value="Kinesin_motor_dom"/>
</dbReference>
<feature type="coiled-coil region" evidence="11">
    <location>
        <begin position="965"/>
        <end position="999"/>
    </location>
</feature>
<accession>A0A6J2WFW9</accession>
<dbReference type="GO" id="GO:0090307">
    <property type="term" value="P:mitotic spindle assembly"/>
    <property type="evidence" value="ECO:0007669"/>
    <property type="project" value="TreeGrafter"/>
</dbReference>
<feature type="region of interest" description="Disordered" evidence="12">
    <location>
        <begin position="1753"/>
        <end position="1775"/>
    </location>
</feature>
<dbReference type="InterPro" id="IPR036961">
    <property type="entry name" value="Kinesin_motor_dom_sf"/>
</dbReference>
<feature type="region of interest" description="Disordered" evidence="12">
    <location>
        <begin position="507"/>
        <end position="541"/>
    </location>
</feature>
<dbReference type="GO" id="GO:0008017">
    <property type="term" value="F:microtubule binding"/>
    <property type="evidence" value="ECO:0007669"/>
    <property type="project" value="InterPro"/>
</dbReference>
<comment type="similarity">
    <text evidence="10">Belongs to the TRAFAC class myosin-kinesin ATPase superfamily. Kinesin family.</text>
</comment>
<dbReference type="InterPro" id="IPR019821">
    <property type="entry name" value="Kinesin_motor_CS"/>
</dbReference>
<evidence type="ECO:0000256" key="11">
    <source>
        <dbReference type="SAM" id="Coils"/>
    </source>
</evidence>
<dbReference type="InterPro" id="IPR027417">
    <property type="entry name" value="P-loop_NTPase"/>
</dbReference>
<dbReference type="RefSeq" id="XP_030642662.1">
    <property type="nucleotide sequence ID" value="XM_030786802.1"/>
</dbReference>
<proteinExistence type="inferred from homology"/>
<feature type="compositionally biased region" description="Basic and acidic residues" evidence="12">
    <location>
        <begin position="1672"/>
        <end position="1686"/>
    </location>
</feature>
<feature type="binding site" evidence="10">
    <location>
        <begin position="142"/>
        <end position="149"/>
    </location>
    <ligand>
        <name>ATP</name>
        <dbReference type="ChEBI" id="CHEBI:30616"/>
    </ligand>
</feature>
<feature type="region of interest" description="Disordered" evidence="12">
    <location>
        <begin position="1093"/>
        <end position="1144"/>
    </location>
</feature>
<dbReference type="OrthoDB" id="123929at2759"/>
<feature type="domain" description="Kinesin motor" evidence="13">
    <location>
        <begin position="46"/>
        <end position="465"/>
    </location>
</feature>
<dbReference type="GO" id="GO:0005634">
    <property type="term" value="C:nucleus"/>
    <property type="evidence" value="ECO:0007669"/>
    <property type="project" value="TreeGrafter"/>
</dbReference>
<feature type="compositionally biased region" description="Basic and acidic residues" evidence="12">
    <location>
        <begin position="1561"/>
        <end position="1573"/>
    </location>
</feature>
<feature type="compositionally biased region" description="Polar residues" evidence="12">
    <location>
        <begin position="1710"/>
        <end position="1719"/>
    </location>
</feature>
<dbReference type="GO" id="GO:0008574">
    <property type="term" value="F:plus-end-directed microtubule motor activity"/>
    <property type="evidence" value="ECO:0007669"/>
    <property type="project" value="TreeGrafter"/>
</dbReference>
<keyword evidence="6 10" id="KW-0067">ATP-binding</keyword>
<dbReference type="GO" id="GO:0005524">
    <property type="term" value="F:ATP binding"/>
    <property type="evidence" value="ECO:0007669"/>
    <property type="project" value="UniProtKB-UniRule"/>
</dbReference>
<keyword evidence="7 11" id="KW-0175">Coiled coil</keyword>
<dbReference type="GO" id="GO:0051231">
    <property type="term" value="P:spindle elongation"/>
    <property type="evidence" value="ECO:0007669"/>
    <property type="project" value="TreeGrafter"/>
</dbReference>
<dbReference type="GeneID" id="115822855"/>
<feature type="compositionally biased region" description="Polar residues" evidence="12">
    <location>
        <begin position="1133"/>
        <end position="1144"/>
    </location>
</feature>
<keyword evidence="9" id="KW-0206">Cytoskeleton</keyword>
<dbReference type="PANTHER" id="PTHR47970:SF29">
    <property type="entry name" value="KINESIN FAMILY MEMBER 20B"/>
    <property type="match status" value="1"/>
</dbReference>
<evidence type="ECO:0000256" key="3">
    <source>
        <dbReference type="ARBA" id="ARBA00022553"/>
    </source>
</evidence>
<dbReference type="GO" id="GO:0048731">
    <property type="term" value="P:system development"/>
    <property type="evidence" value="ECO:0007669"/>
    <property type="project" value="UniProtKB-ARBA"/>
</dbReference>
<feature type="region of interest" description="Disordered" evidence="12">
    <location>
        <begin position="1600"/>
        <end position="1720"/>
    </location>
</feature>
<dbReference type="PROSITE" id="PS50067">
    <property type="entry name" value="KINESIN_MOTOR_2"/>
    <property type="match status" value="1"/>
</dbReference>
<feature type="compositionally biased region" description="Basic and acidic residues" evidence="12">
    <location>
        <begin position="1093"/>
        <end position="1115"/>
    </location>
</feature>
<organism evidence="14 15">
    <name type="scientific">Chanos chanos</name>
    <name type="common">Milkfish</name>
    <name type="synonym">Mugil chanos</name>
    <dbReference type="NCBI Taxonomy" id="29144"/>
    <lineage>
        <taxon>Eukaryota</taxon>
        <taxon>Metazoa</taxon>
        <taxon>Chordata</taxon>
        <taxon>Craniata</taxon>
        <taxon>Vertebrata</taxon>
        <taxon>Euteleostomi</taxon>
        <taxon>Actinopterygii</taxon>
        <taxon>Neopterygii</taxon>
        <taxon>Teleostei</taxon>
        <taxon>Ostariophysi</taxon>
        <taxon>Gonorynchiformes</taxon>
        <taxon>Chanidae</taxon>
        <taxon>Chanos</taxon>
    </lineage>
</organism>
<dbReference type="PRINTS" id="PR00380">
    <property type="entry name" value="KINESINHEAVY"/>
</dbReference>
<dbReference type="Gene3D" id="1.10.287.1490">
    <property type="match status" value="1"/>
</dbReference>
<evidence type="ECO:0000256" key="7">
    <source>
        <dbReference type="ARBA" id="ARBA00023054"/>
    </source>
</evidence>
<feature type="coiled-coil region" evidence="11">
    <location>
        <begin position="874"/>
        <end position="936"/>
    </location>
</feature>
<feature type="coiled-coil region" evidence="11">
    <location>
        <begin position="549"/>
        <end position="579"/>
    </location>
</feature>
<evidence type="ECO:0000313" key="14">
    <source>
        <dbReference type="Proteomes" id="UP000504632"/>
    </source>
</evidence>
<evidence type="ECO:0000256" key="9">
    <source>
        <dbReference type="ARBA" id="ARBA00023212"/>
    </source>
</evidence>
<evidence type="ECO:0000256" key="5">
    <source>
        <dbReference type="ARBA" id="ARBA00022741"/>
    </source>
</evidence>
<evidence type="ECO:0000256" key="6">
    <source>
        <dbReference type="ARBA" id="ARBA00022840"/>
    </source>
</evidence>
<comment type="subcellular location">
    <subcellularLocation>
        <location evidence="1">Cytoplasm</location>
        <location evidence="1">Cytoskeleton</location>
        <location evidence="1">Spindle</location>
    </subcellularLocation>
</comment>
<keyword evidence="4" id="KW-0493">Microtubule</keyword>
<evidence type="ECO:0000256" key="8">
    <source>
        <dbReference type="ARBA" id="ARBA00023175"/>
    </source>
</evidence>
<evidence type="ECO:0000256" key="2">
    <source>
        <dbReference type="ARBA" id="ARBA00022490"/>
    </source>
</evidence>
<feature type="region of interest" description="Disordered" evidence="12">
    <location>
        <begin position="1069"/>
        <end position="1088"/>
    </location>
</feature>
<feature type="region of interest" description="Disordered" evidence="12">
    <location>
        <begin position="1559"/>
        <end position="1580"/>
    </location>
</feature>
<reference evidence="15" key="1">
    <citation type="submission" date="2025-08" db="UniProtKB">
        <authorList>
            <consortium name="RefSeq"/>
        </authorList>
    </citation>
    <scope>IDENTIFICATION</scope>
</reference>
<dbReference type="PANTHER" id="PTHR47970">
    <property type="entry name" value="KINESIN-LIKE PROTEIN KIF11"/>
    <property type="match status" value="1"/>
</dbReference>
<keyword evidence="5 10" id="KW-0547">Nucleotide-binding</keyword>
<dbReference type="GO" id="GO:0007018">
    <property type="term" value="P:microtubule-based movement"/>
    <property type="evidence" value="ECO:0007669"/>
    <property type="project" value="InterPro"/>
</dbReference>
<dbReference type="CTD" id="449979"/>
<protein>
    <submittedName>
        <fullName evidence="15">Kinesin-like protein KIF20B</fullName>
    </submittedName>
</protein>
<evidence type="ECO:0000256" key="10">
    <source>
        <dbReference type="PROSITE-ProRule" id="PRU00283"/>
    </source>
</evidence>
<keyword evidence="14" id="KW-1185">Reference proteome</keyword>
<gene>
    <name evidence="15" type="primary">kif20ba</name>
</gene>
<dbReference type="GO" id="GO:0005876">
    <property type="term" value="C:spindle microtubule"/>
    <property type="evidence" value="ECO:0007669"/>
    <property type="project" value="TreeGrafter"/>
</dbReference>
<dbReference type="PROSITE" id="PS00411">
    <property type="entry name" value="KINESIN_MOTOR_1"/>
    <property type="match status" value="1"/>
</dbReference>
<evidence type="ECO:0000256" key="4">
    <source>
        <dbReference type="ARBA" id="ARBA00022701"/>
    </source>
</evidence>
<feature type="region of interest" description="Disordered" evidence="12">
    <location>
        <begin position="800"/>
        <end position="823"/>
    </location>
</feature>
<dbReference type="SMART" id="SM00129">
    <property type="entry name" value="KISc"/>
    <property type="match status" value="1"/>
</dbReference>